<dbReference type="PANTHER" id="PTHR35046:SF26">
    <property type="entry name" value="RNA-DIRECTED DNA POLYMERASE"/>
    <property type="match status" value="1"/>
</dbReference>
<dbReference type="GO" id="GO:0015074">
    <property type="term" value="P:DNA integration"/>
    <property type="evidence" value="ECO:0007669"/>
    <property type="project" value="InterPro"/>
</dbReference>
<dbReference type="InterPro" id="IPR036397">
    <property type="entry name" value="RNaseH_sf"/>
</dbReference>
<accession>A0AAF0ZUF5</accession>
<dbReference type="Gene3D" id="1.10.340.70">
    <property type="match status" value="1"/>
</dbReference>
<proteinExistence type="predicted"/>
<dbReference type="Gene3D" id="3.30.420.10">
    <property type="entry name" value="Ribonuclease H-like superfamily/Ribonuclease H"/>
    <property type="match status" value="1"/>
</dbReference>
<name>A0AAF0ZUF5_SOLVR</name>
<dbReference type="AlphaFoldDB" id="A0AAF0ZUF5"/>
<dbReference type="InterPro" id="IPR041588">
    <property type="entry name" value="Integrase_H2C2"/>
</dbReference>
<gene>
    <name evidence="2" type="ORF">MTR67_042724</name>
</gene>
<evidence type="ECO:0000313" key="2">
    <source>
        <dbReference type="EMBL" id="WMV49339.1"/>
    </source>
</evidence>
<dbReference type="GO" id="GO:0003676">
    <property type="term" value="F:nucleic acid binding"/>
    <property type="evidence" value="ECO:0007669"/>
    <property type="project" value="InterPro"/>
</dbReference>
<dbReference type="EMBL" id="CP133621">
    <property type="protein sequence ID" value="WMV49339.1"/>
    <property type="molecule type" value="Genomic_DNA"/>
</dbReference>
<reference evidence="2" key="1">
    <citation type="submission" date="2023-08" db="EMBL/GenBank/DDBJ databases">
        <title>A de novo genome assembly of Solanum verrucosum Schlechtendal, a Mexican diploid species geographically isolated from the other diploid A-genome species in potato relatives.</title>
        <authorList>
            <person name="Hosaka K."/>
        </authorList>
    </citation>
    <scope>NUCLEOTIDE SEQUENCE</scope>
    <source>
        <tissue evidence="2">Young leaves</tissue>
    </source>
</reference>
<dbReference type="InterPro" id="IPR001584">
    <property type="entry name" value="Integrase_cat-core"/>
</dbReference>
<dbReference type="PROSITE" id="PS50994">
    <property type="entry name" value="INTEGRASE"/>
    <property type="match status" value="1"/>
</dbReference>
<evidence type="ECO:0000259" key="1">
    <source>
        <dbReference type="PROSITE" id="PS50994"/>
    </source>
</evidence>
<dbReference type="SUPFAM" id="SSF53098">
    <property type="entry name" value="Ribonuclease H-like"/>
    <property type="match status" value="1"/>
</dbReference>
<dbReference type="InterPro" id="IPR012337">
    <property type="entry name" value="RNaseH-like_sf"/>
</dbReference>
<feature type="domain" description="Integrase catalytic" evidence="1">
    <location>
        <begin position="57"/>
        <end position="145"/>
    </location>
</feature>
<dbReference type="Proteomes" id="UP001234989">
    <property type="component" value="Chromosome 10"/>
</dbReference>
<organism evidence="2 3">
    <name type="scientific">Solanum verrucosum</name>
    <dbReference type="NCBI Taxonomy" id="315347"/>
    <lineage>
        <taxon>Eukaryota</taxon>
        <taxon>Viridiplantae</taxon>
        <taxon>Streptophyta</taxon>
        <taxon>Embryophyta</taxon>
        <taxon>Tracheophyta</taxon>
        <taxon>Spermatophyta</taxon>
        <taxon>Magnoliopsida</taxon>
        <taxon>eudicotyledons</taxon>
        <taxon>Gunneridae</taxon>
        <taxon>Pentapetalae</taxon>
        <taxon>asterids</taxon>
        <taxon>lamiids</taxon>
        <taxon>Solanales</taxon>
        <taxon>Solanaceae</taxon>
        <taxon>Solanoideae</taxon>
        <taxon>Solaneae</taxon>
        <taxon>Solanum</taxon>
    </lineage>
</organism>
<sequence>MIPDILFIQAPVRCTVIYGEVFWWNSMKRDIANFVAKCPNCQQVKVEHQKPGGMTQEINIPTWTWEVINMDLITGLPRTRRQHNSIWVIVDRVTKSACFLAVKTTNSAEDYDKLYINKIANLHGFPLSIISDRGPQFTSYFWKSF</sequence>
<protein>
    <recommendedName>
        <fullName evidence="1">Integrase catalytic domain-containing protein</fullName>
    </recommendedName>
</protein>
<keyword evidence="3" id="KW-1185">Reference proteome</keyword>
<dbReference type="Pfam" id="PF17921">
    <property type="entry name" value="Integrase_H2C2"/>
    <property type="match status" value="1"/>
</dbReference>
<evidence type="ECO:0000313" key="3">
    <source>
        <dbReference type="Proteomes" id="UP001234989"/>
    </source>
</evidence>
<dbReference type="PANTHER" id="PTHR35046">
    <property type="entry name" value="ZINC KNUCKLE (CCHC-TYPE) FAMILY PROTEIN"/>
    <property type="match status" value="1"/>
</dbReference>